<name>A0ABS7JMR5_9HELI</name>
<dbReference type="PANTHER" id="PTHR46986">
    <property type="entry name" value="ENDORIBONUCLEASE YBEY, CHLOROPLASTIC"/>
    <property type="match status" value="1"/>
</dbReference>
<keyword evidence="2 7" id="KW-0540">Nuclease</keyword>
<sequence length="152" mass="16969">MCIDVDNQSEILLDSIFLEQLESIFLSVLEDLGLGKKECELLLVDNAKIQAINLEFRGIDKVTDVLSFPLESEFSSLLGSVVISTQYAQKVANALGHSLKDEIALLFIHAILHLVGFNHEVDSGEHREKEAELVERFCLPTSLIVRTQGEKM</sequence>
<dbReference type="EC" id="3.1.-.-" evidence="7"/>
<keyword evidence="7" id="KW-0963">Cytoplasm</keyword>
<keyword evidence="3 7" id="KW-0479">Metal-binding</keyword>
<keyword evidence="7" id="KW-0698">rRNA processing</keyword>
<evidence type="ECO:0000256" key="1">
    <source>
        <dbReference type="ARBA" id="ARBA00010875"/>
    </source>
</evidence>
<dbReference type="NCBIfam" id="TIGR00043">
    <property type="entry name" value="rRNA maturation RNase YbeY"/>
    <property type="match status" value="1"/>
</dbReference>
<dbReference type="InterPro" id="IPR023091">
    <property type="entry name" value="MetalPrtase_cat_dom_sf_prd"/>
</dbReference>
<comment type="caution">
    <text evidence="8">The sequence shown here is derived from an EMBL/GenBank/DDBJ whole genome shotgun (WGS) entry which is preliminary data.</text>
</comment>
<dbReference type="PANTHER" id="PTHR46986:SF1">
    <property type="entry name" value="ENDORIBONUCLEASE YBEY, CHLOROPLASTIC"/>
    <property type="match status" value="1"/>
</dbReference>
<evidence type="ECO:0000256" key="7">
    <source>
        <dbReference type="HAMAP-Rule" id="MF_00009"/>
    </source>
</evidence>
<dbReference type="EMBL" id="JAIGYQ010000004">
    <property type="protein sequence ID" value="MBX7490670.1"/>
    <property type="molecule type" value="Genomic_DNA"/>
</dbReference>
<organism evidence="8 9">
    <name type="scientific">Helicobacter turcicus</name>
    <dbReference type="NCBI Taxonomy" id="2867412"/>
    <lineage>
        <taxon>Bacteria</taxon>
        <taxon>Pseudomonadati</taxon>
        <taxon>Campylobacterota</taxon>
        <taxon>Epsilonproteobacteria</taxon>
        <taxon>Campylobacterales</taxon>
        <taxon>Helicobacteraceae</taxon>
        <taxon>Helicobacter</taxon>
    </lineage>
</organism>
<reference evidence="8 9" key="1">
    <citation type="submission" date="2021-08" db="EMBL/GenBank/DDBJ databases">
        <title>Helicobacter spp. isolated from feces of Anatolian Ground Squirrel (Spermophilus xanthoprymnus) in Turkey.</title>
        <authorList>
            <person name="Aydin F."/>
            <person name="Abay S."/>
            <person name="Kayman T."/>
            <person name="Karakaya E."/>
            <person name="Saticioglu I.B."/>
        </authorList>
    </citation>
    <scope>NUCLEOTIDE SEQUENCE [LARGE SCALE GENOMIC DNA]</scope>
    <source>
        <strain evidence="8 9">Faydin-H70</strain>
    </source>
</reference>
<dbReference type="PROSITE" id="PS01306">
    <property type="entry name" value="UPF0054"/>
    <property type="match status" value="1"/>
</dbReference>
<comment type="cofactor">
    <cofactor evidence="7">
        <name>Zn(2+)</name>
        <dbReference type="ChEBI" id="CHEBI:29105"/>
    </cofactor>
    <text evidence="7">Binds 1 zinc ion.</text>
</comment>
<accession>A0ABS7JMR5</accession>
<evidence type="ECO:0000313" key="9">
    <source>
        <dbReference type="Proteomes" id="UP000700059"/>
    </source>
</evidence>
<comment type="subcellular location">
    <subcellularLocation>
        <location evidence="7">Cytoplasm</location>
    </subcellularLocation>
</comment>
<dbReference type="InterPro" id="IPR002036">
    <property type="entry name" value="YbeY"/>
</dbReference>
<evidence type="ECO:0000313" key="8">
    <source>
        <dbReference type="EMBL" id="MBX7490670.1"/>
    </source>
</evidence>
<dbReference type="Gene3D" id="3.40.390.30">
    <property type="entry name" value="Metalloproteases ('zincins'), catalytic domain"/>
    <property type="match status" value="1"/>
</dbReference>
<evidence type="ECO:0000256" key="6">
    <source>
        <dbReference type="ARBA" id="ARBA00022833"/>
    </source>
</evidence>
<keyword evidence="6 7" id="KW-0862">Zinc</keyword>
<evidence type="ECO:0000256" key="4">
    <source>
        <dbReference type="ARBA" id="ARBA00022759"/>
    </source>
</evidence>
<evidence type="ECO:0000256" key="2">
    <source>
        <dbReference type="ARBA" id="ARBA00022722"/>
    </source>
</evidence>
<feature type="binding site" evidence="7">
    <location>
        <position position="113"/>
    </location>
    <ligand>
        <name>Zn(2+)</name>
        <dbReference type="ChEBI" id="CHEBI:29105"/>
        <note>catalytic</note>
    </ligand>
</feature>
<evidence type="ECO:0000256" key="5">
    <source>
        <dbReference type="ARBA" id="ARBA00022801"/>
    </source>
</evidence>
<protein>
    <recommendedName>
        <fullName evidence="7">Endoribonuclease YbeY</fullName>
        <ecNumber evidence="7">3.1.-.-</ecNumber>
    </recommendedName>
</protein>
<keyword evidence="9" id="KW-1185">Reference proteome</keyword>
<dbReference type="Pfam" id="PF02130">
    <property type="entry name" value="YbeY"/>
    <property type="match status" value="1"/>
</dbReference>
<feature type="binding site" evidence="7">
    <location>
        <position position="109"/>
    </location>
    <ligand>
        <name>Zn(2+)</name>
        <dbReference type="ChEBI" id="CHEBI:29105"/>
        <note>catalytic</note>
    </ligand>
</feature>
<dbReference type="Proteomes" id="UP000700059">
    <property type="component" value="Unassembled WGS sequence"/>
</dbReference>
<proteinExistence type="inferred from homology"/>
<gene>
    <name evidence="7 8" type="primary">ybeY</name>
    <name evidence="8" type="ORF">K4G57_04210</name>
</gene>
<keyword evidence="5 7" id="KW-0378">Hydrolase</keyword>
<keyword evidence="7" id="KW-0690">Ribosome biogenesis</keyword>
<comment type="similarity">
    <text evidence="1 7">Belongs to the endoribonuclease YbeY family.</text>
</comment>
<dbReference type="RefSeq" id="WP_221531953.1">
    <property type="nucleotide sequence ID" value="NZ_JAIGYP010000004.1"/>
</dbReference>
<keyword evidence="4 7" id="KW-0255">Endonuclease</keyword>
<evidence type="ECO:0000256" key="3">
    <source>
        <dbReference type="ARBA" id="ARBA00022723"/>
    </source>
</evidence>
<comment type="function">
    <text evidence="7">Single strand-specific metallo-endoribonuclease involved in late-stage 70S ribosome quality control and in maturation of the 3' terminus of the 16S rRNA.</text>
</comment>
<dbReference type="SUPFAM" id="SSF55486">
    <property type="entry name" value="Metalloproteases ('zincins'), catalytic domain"/>
    <property type="match status" value="1"/>
</dbReference>
<dbReference type="HAMAP" id="MF_00009">
    <property type="entry name" value="Endoribonucl_YbeY"/>
    <property type="match status" value="1"/>
</dbReference>
<feature type="binding site" evidence="7">
    <location>
        <position position="119"/>
    </location>
    <ligand>
        <name>Zn(2+)</name>
        <dbReference type="ChEBI" id="CHEBI:29105"/>
        <note>catalytic</note>
    </ligand>
</feature>
<dbReference type="InterPro" id="IPR020549">
    <property type="entry name" value="YbeY_CS"/>
</dbReference>